<feature type="compositionally biased region" description="Basic and acidic residues" evidence="10">
    <location>
        <begin position="36"/>
        <end position="75"/>
    </location>
</feature>
<dbReference type="InterPro" id="IPR019145">
    <property type="entry name" value="Mediator_Med10"/>
</dbReference>
<comment type="similarity">
    <text evidence="3">Belongs to the TRIAP1/MDM35 family.</text>
</comment>
<evidence type="ECO:0000313" key="13">
    <source>
        <dbReference type="Proteomes" id="UP001620645"/>
    </source>
</evidence>
<feature type="domain" description="HMG box" evidence="11">
    <location>
        <begin position="4"/>
        <end position="70"/>
    </location>
</feature>
<accession>A0ABD2KGK7</accession>
<evidence type="ECO:0000256" key="1">
    <source>
        <dbReference type="ARBA" id="ARBA00004123"/>
    </source>
</evidence>
<dbReference type="Gene3D" id="1.10.30.10">
    <property type="entry name" value="High mobility group box domain"/>
    <property type="match status" value="1"/>
</dbReference>
<keyword evidence="7 8" id="KW-0539">Nucleus</keyword>
<dbReference type="InterPro" id="IPR009071">
    <property type="entry name" value="HMG_box_dom"/>
</dbReference>
<dbReference type="PROSITE" id="PS50118">
    <property type="entry name" value="HMG_BOX_2"/>
    <property type="match status" value="1"/>
</dbReference>
<evidence type="ECO:0000256" key="8">
    <source>
        <dbReference type="PROSITE-ProRule" id="PRU00267"/>
    </source>
</evidence>
<sequence length="363" mass="42135">MEEPKPAQTSFFLWMNENRDRFYQPGMTQADVAKAAGEEWRRMSSSEKAKWGEKSVEDKERYIHEMNEQREQGEKEEGEEEGSKNKVQLNGEKQLLLDEPMSNQSNSNSQSQQQQRSEHFMSSVFEECDALKQEYDKCFLNFFKTFVTEDDRHERTANPCQQLQNIYHKCLEKNLKTHKPYDIDLDELKKEVAANGGISSTAPDQTSESRFNQLERNLELFQENARHMGVIASDFTSKSQEPLNQKIHTLISGLQVLDQLKSQFTDVRVPIELLDYLDRGQNPQLYTKELLERTRQRNKELNGKTEMYRKFQACLLQELHREMPSDVEEYVRIRKPSGMNGAAAGNAVANSTMAAEETQHAME</sequence>
<comment type="subunit">
    <text evidence="9">Component of the Mediator complex.</text>
</comment>
<dbReference type="Pfam" id="PF09748">
    <property type="entry name" value="Med10"/>
    <property type="match status" value="1"/>
</dbReference>
<keyword evidence="13" id="KW-1185">Reference proteome</keyword>
<feature type="region of interest" description="Disordered" evidence="10">
    <location>
        <begin position="34"/>
        <end position="89"/>
    </location>
</feature>
<keyword evidence="9" id="KW-0010">Activator</keyword>
<dbReference type="GO" id="GO:0003677">
    <property type="term" value="F:DNA binding"/>
    <property type="evidence" value="ECO:0007669"/>
    <property type="project" value="UniProtKB-UniRule"/>
</dbReference>
<comment type="subcellular location">
    <subcellularLocation>
        <location evidence="1 9">Nucleus</location>
    </subcellularLocation>
</comment>
<dbReference type="Pfam" id="PF00505">
    <property type="entry name" value="HMG_box"/>
    <property type="match status" value="1"/>
</dbReference>
<evidence type="ECO:0000256" key="6">
    <source>
        <dbReference type="ARBA" id="ARBA00023163"/>
    </source>
</evidence>
<organism evidence="12 13">
    <name type="scientific">Heterodera schachtii</name>
    <name type="common">Sugarbeet cyst nematode worm</name>
    <name type="synonym">Tylenchus schachtii</name>
    <dbReference type="NCBI Taxonomy" id="97005"/>
    <lineage>
        <taxon>Eukaryota</taxon>
        <taxon>Metazoa</taxon>
        <taxon>Ecdysozoa</taxon>
        <taxon>Nematoda</taxon>
        <taxon>Chromadorea</taxon>
        <taxon>Rhabditida</taxon>
        <taxon>Tylenchina</taxon>
        <taxon>Tylenchomorpha</taxon>
        <taxon>Tylenchoidea</taxon>
        <taxon>Heteroderidae</taxon>
        <taxon>Heteroderinae</taxon>
        <taxon>Heterodera</taxon>
    </lineage>
</organism>
<keyword evidence="8" id="KW-0238">DNA-binding</keyword>
<dbReference type="EMBL" id="JBICCN010000026">
    <property type="protein sequence ID" value="KAL3102062.1"/>
    <property type="molecule type" value="Genomic_DNA"/>
</dbReference>
<evidence type="ECO:0000256" key="2">
    <source>
        <dbReference type="ARBA" id="ARBA00005389"/>
    </source>
</evidence>
<gene>
    <name evidence="9" type="primary">MED10</name>
    <name evidence="12" type="ORF">niasHS_003471</name>
</gene>
<keyword evidence="4 9" id="KW-0805">Transcription regulation</keyword>
<dbReference type="SUPFAM" id="SSF47095">
    <property type="entry name" value="HMG-box"/>
    <property type="match status" value="1"/>
</dbReference>
<proteinExistence type="inferred from homology"/>
<dbReference type="AlphaFoldDB" id="A0ABD2KGK7"/>
<comment type="similarity">
    <text evidence="2 9">Belongs to the Mediator complex subunit 10 family.</text>
</comment>
<keyword evidence="6 9" id="KW-0804">Transcription</keyword>
<feature type="DNA-binding region" description="HMG box" evidence="8">
    <location>
        <begin position="4"/>
        <end position="70"/>
    </location>
</feature>
<name>A0ABD2KGK7_HETSC</name>
<comment type="caution">
    <text evidence="12">The sequence shown here is derived from an EMBL/GenBank/DDBJ whole genome shotgun (WGS) entry which is preliminary data.</text>
</comment>
<evidence type="ECO:0000259" key="11">
    <source>
        <dbReference type="PROSITE" id="PS50118"/>
    </source>
</evidence>
<dbReference type="InterPro" id="IPR007918">
    <property type="entry name" value="MDM35_apoptosis"/>
</dbReference>
<evidence type="ECO:0000256" key="4">
    <source>
        <dbReference type="ARBA" id="ARBA00023015"/>
    </source>
</evidence>
<dbReference type="Pfam" id="PF05254">
    <property type="entry name" value="UPF0203"/>
    <property type="match status" value="1"/>
</dbReference>
<keyword evidence="5" id="KW-1015">Disulfide bond</keyword>
<evidence type="ECO:0000256" key="9">
    <source>
        <dbReference type="RuleBase" id="RU364146"/>
    </source>
</evidence>
<evidence type="ECO:0000256" key="5">
    <source>
        <dbReference type="ARBA" id="ARBA00023157"/>
    </source>
</evidence>
<dbReference type="InterPro" id="IPR036910">
    <property type="entry name" value="HMG_box_dom_sf"/>
</dbReference>
<dbReference type="SMART" id="SM00398">
    <property type="entry name" value="HMG"/>
    <property type="match status" value="1"/>
</dbReference>
<dbReference type="CDD" id="cd21994">
    <property type="entry name" value="HMG-box_SSRP1-like"/>
    <property type="match status" value="1"/>
</dbReference>
<evidence type="ECO:0000256" key="10">
    <source>
        <dbReference type="SAM" id="MobiDB-lite"/>
    </source>
</evidence>
<protein>
    <recommendedName>
        <fullName evidence="9">Mediator of RNA polymerase II transcription subunit 10</fullName>
    </recommendedName>
    <alternativeName>
        <fullName evidence="9">Mediator complex subunit 10</fullName>
    </alternativeName>
</protein>
<reference evidence="12 13" key="1">
    <citation type="submission" date="2024-10" db="EMBL/GenBank/DDBJ databases">
        <authorList>
            <person name="Kim D."/>
        </authorList>
    </citation>
    <scope>NUCLEOTIDE SEQUENCE [LARGE SCALE GENOMIC DNA]</scope>
    <source>
        <strain evidence="12">Taebaek</strain>
    </source>
</reference>
<comment type="function">
    <text evidence="9">Component of the Mediator complex, a coactivator involved in the regulated transcription of nearly all RNA polymerase II-dependent genes. Mediator functions as a bridge to convey information from gene-specific regulatory proteins to the basal RNA polymerase II transcription machinery. Mediator is recruited to promoters by direct interactions with regulatory proteins and serves as a scaffold for the assembly of a functional preinitiation complex with RNA polymerase II and the general transcription factors.</text>
</comment>
<dbReference type="GO" id="GO:0005634">
    <property type="term" value="C:nucleus"/>
    <property type="evidence" value="ECO:0007669"/>
    <property type="project" value="UniProtKB-SubCell"/>
</dbReference>
<evidence type="ECO:0000256" key="3">
    <source>
        <dbReference type="ARBA" id="ARBA00006196"/>
    </source>
</evidence>
<evidence type="ECO:0000313" key="12">
    <source>
        <dbReference type="EMBL" id="KAL3102062.1"/>
    </source>
</evidence>
<evidence type="ECO:0000256" key="7">
    <source>
        <dbReference type="ARBA" id="ARBA00023242"/>
    </source>
</evidence>
<dbReference type="Proteomes" id="UP001620645">
    <property type="component" value="Unassembled WGS sequence"/>
</dbReference>